<sequence length="148" mass="15958">AALPGWVGVGAPATAGALASSRRLAEQAAHIGSQEDRRVARIEDFDGMSLLLAPGGDVGAEVLVRRLVHPLLRVERDRRIPLVESLREFLDHNGSWGEASAALGVHRHTLRARMDAVERVLGRSLDSSYLRLELSLALRAHSLASDSS</sequence>
<name>A0ABV5YW59_9ACTN</name>
<dbReference type="InterPro" id="IPR051448">
    <property type="entry name" value="CdaR-like_regulators"/>
</dbReference>
<dbReference type="EMBL" id="JBHLZP010000547">
    <property type="protein sequence ID" value="MFB9838627.1"/>
    <property type="molecule type" value="Genomic_DNA"/>
</dbReference>
<evidence type="ECO:0000313" key="2">
    <source>
        <dbReference type="EMBL" id="MFB9838627.1"/>
    </source>
</evidence>
<dbReference type="PANTHER" id="PTHR33744">
    <property type="entry name" value="CARBOHYDRATE DIACID REGULATOR"/>
    <property type="match status" value="1"/>
</dbReference>
<keyword evidence="3" id="KW-1185">Reference proteome</keyword>
<evidence type="ECO:0000259" key="1">
    <source>
        <dbReference type="Pfam" id="PF13556"/>
    </source>
</evidence>
<dbReference type="Proteomes" id="UP001589627">
    <property type="component" value="Unassembled WGS sequence"/>
</dbReference>
<reference evidence="2 3" key="1">
    <citation type="submission" date="2024-09" db="EMBL/GenBank/DDBJ databases">
        <authorList>
            <person name="Sun Q."/>
            <person name="Mori K."/>
        </authorList>
    </citation>
    <scope>NUCLEOTIDE SEQUENCE [LARGE SCALE GENOMIC DNA]</scope>
    <source>
        <strain evidence="2 3">TBRC 0563</strain>
    </source>
</reference>
<dbReference type="InterPro" id="IPR042070">
    <property type="entry name" value="PucR_C-HTH_sf"/>
</dbReference>
<dbReference type="Pfam" id="PF13556">
    <property type="entry name" value="HTH_30"/>
    <property type="match status" value="1"/>
</dbReference>
<comment type="caution">
    <text evidence="2">The sequence shown here is derived from an EMBL/GenBank/DDBJ whole genome shotgun (WGS) entry which is preliminary data.</text>
</comment>
<dbReference type="PANTHER" id="PTHR33744:SF1">
    <property type="entry name" value="DNA-BINDING TRANSCRIPTIONAL ACTIVATOR ADER"/>
    <property type="match status" value="1"/>
</dbReference>
<dbReference type="InterPro" id="IPR025736">
    <property type="entry name" value="PucR_C-HTH_dom"/>
</dbReference>
<evidence type="ECO:0000313" key="3">
    <source>
        <dbReference type="Proteomes" id="UP001589627"/>
    </source>
</evidence>
<accession>A0ABV5YW59</accession>
<dbReference type="RefSeq" id="WP_378211662.1">
    <property type="nucleotide sequence ID" value="NZ_JBHLZP010000547.1"/>
</dbReference>
<protein>
    <submittedName>
        <fullName evidence="2">PucR family transcriptional regulator</fullName>
    </submittedName>
</protein>
<feature type="domain" description="PucR C-terminal helix-turn-helix" evidence="1">
    <location>
        <begin position="82"/>
        <end position="140"/>
    </location>
</feature>
<organism evidence="2 3">
    <name type="scientific">Actinoallomurus acaciae</name>
    <dbReference type="NCBI Taxonomy" id="502577"/>
    <lineage>
        <taxon>Bacteria</taxon>
        <taxon>Bacillati</taxon>
        <taxon>Actinomycetota</taxon>
        <taxon>Actinomycetes</taxon>
        <taxon>Streptosporangiales</taxon>
        <taxon>Thermomonosporaceae</taxon>
        <taxon>Actinoallomurus</taxon>
    </lineage>
</organism>
<dbReference type="Gene3D" id="1.10.10.2840">
    <property type="entry name" value="PucR C-terminal helix-turn-helix domain"/>
    <property type="match status" value="1"/>
</dbReference>
<gene>
    <name evidence="2" type="ORF">ACFFNX_41415</name>
</gene>
<proteinExistence type="predicted"/>
<feature type="non-terminal residue" evidence="2">
    <location>
        <position position="1"/>
    </location>
</feature>